<dbReference type="PANTHER" id="PTHR36558:SF1">
    <property type="entry name" value="RESTRICTION ENDONUCLEASE DOMAIN-CONTAINING PROTEIN-RELATED"/>
    <property type="match status" value="1"/>
</dbReference>
<dbReference type="AlphaFoldDB" id="A0A7V2T4M0"/>
<protein>
    <submittedName>
        <fullName evidence="2">Uma2 family endonuclease</fullName>
    </submittedName>
</protein>
<organism evidence="2">
    <name type="scientific">Leucothrix mucor</name>
    <dbReference type="NCBI Taxonomy" id="45248"/>
    <lineage>
        <taxon>Bacteria</taxon>
        <taxon>Pseudomonadati</taxon>
        <taxon>Pseudomonadota</taxon>
        <taxon>Gammaproteobacteria</taxon>
        <taxon>Thiotrichales</taxon>
        <taxon>Thiotrichaceae</taxon>
        <taxon>Leucothrix</taxon>
    </lineage>
</organism>
<dbReference type="InterPro" id="IPR011335">
    <property type="entry name" value="Restrct_endonuc-II-like"/>
</dbReference>
<dbReference type="Pfam" id="PF05685">
    <property type="entry name" value="Uma2"/>
    <property type="match status" value="1"/>
</dbReference>
<keyword evidence="2" id="KW-0255">Endonuclease</keyword>
<evidence type="ECO:0000259" key="1">
    <source>
        <dbReference type="Pfam" id="PF05685"/>
    </source>
</evidence>
<proteinExistence type="predicted"/>
<keyword evidence="2" id="KW-0378">Hydrolase</keyword>
<reference evidence="2" key="1">
    <citation type="journal article" date="2020" name="mSystems">
        <title>Genome- and Community-Level Interaction Insights into Carbon Utilization and Element Cycling Functions of Hydrothermarchaeota in Hydrothermal Sediment.</title>
        <authorList>
            <person name="Zhou Z."/>
            <person name="Liu Y."/>
            <person name="Xu W."/>
            <person name="Pan J."/>
            <person name="Luo Z.H."/>
            <person name="Li M."/>
        </authorList>
    </citation>
    <scope>NUCLEOTIDE SEQUENCE [LARGE SCALE GENOMIC DNA]</scope>
    <source>
        <strain evidence="2">HyVt-493</strain>
    </source>
</reference>
<dbReference type="Gene3D" id="3.90.1570.10">
    <property type="entry name" value="tt1808, chain A"/>
    <property type="match status" value="1"/>
</dbReference>
<comment type="caution">
    <text evidence="2">The sequence shown here is derived from an EMBL/GenBank/DDBJ whole genome shotgun (WGS) entry which is preliminary data.</text>
</comment>
<gene>
    <name evidence="2" type="ORF">ENJ51_10550</name>
</gene>
<keyword evidence="2" id="KW-0540">Nuclease</keyword>
<dbReference type="GO" id="GO:0004519">
    <property type="term" value="F:endonuclease activity"/>
    <property type="evidence" value="ECO:0007669"/>
    <property type="project" value="UniProtKB-KW"/>
</dbReference>
<dbReference type="PANTHER" id="PTHR36558">
    <property type="entry name" value="GLR1098 PROTEIN"/>
    <property type="match status" value="1"/>
</dbReference>
<dbReference type="CDD" id="cd06260">
    <property type="entry name" value="DUF820-like"/>
    <property type="match status" value="1"/>
</dbReference>
<evidence type="ECO:0000313" key="2">
    <source>
        <dbReference type="EMBL" id="HFC93236.1"/>
    </source>
</evidence>
<dbReference type="EMBL" id="DRMS01000396">
    <property type="protein sequence ID" value="HFC93236.1"/>
    <property type="molecule type" value="Genomic_DNA"/>
</dbReference>
<sequence>MMEAANIALINNEEYLQGELESDVRHEFYDGYVYAMAGAGAKHNIISGNFYSLLRQKARGTKCQTFIADMKLYIPDLNRFYYPDILLACDPYDNNEYYKQNPCLIIEVLSPSTENIDRREKLHAYQNIDSLKEYLLVSQEKMQIEIYRRSGKFWQYLLLEKEDDVLQLSCLEMELSLTDIYEEVFLQTPPLKNECKKT</sequence>
<name>A0A7V2T4M0_LEUMU</name>
<accession>A0A7V2T4M0</accession>
<dbReference type="SUPFAM" id="SSF52980">
    <property type="entry name" value="Restriction endonuclease-like"/>
    <property type="match status" value="1"/>
</dbReference>
<dbReference type="InterPro" id="IPR008538">
    <property type="entry name" value="Uma2"/>
</dbReference>
<dbReference type="Proteomes" id="UP000885750">
    <property type="component" value="Unassembled WGS sequence"/>
</dbReference>
<feature type="domain" description="Putative restriction endonuclease" evidence="1">
    <location>
        <begin position="13"/>
        <end position="178"/>
    </location>
</feature>
<dbReference type="InterPro" id="IPR012296">
    <property type="entry name" value="Nuclease_put_TT1808"/>
</dbReference>